<organism evidence="1 2">
    <name type="scientific">Noviherbaspirillum album</name>
    <dbReference type="NCBI Taxonomy" id="3080276"/>
    <lineage>
        <taxon>Bacteria</taxon>
        <taxon>Pseudomonadati</taxon>
        <taxon>Pseudomonadota</taxon>
        <taxon>Betaproteobacteria</taxon>
        <taxon>Burkholderiales</taxon>
        <taxon>Oxalobacteraceae</taxon>
        <taxon>Noviherbaspirillum</taxon>
    </lineage>
</organism>
<dbReference type="InterPro" id="IPR006597">
    <property type="entry name" value="Sel1-like"/>
</dbReference>
<evidence type="ECO:0008006" key="3">
    <source>
        <dbReference type="Google" id="ProtNLM"/>
    </source>
</evidence>
<evidence type="ECO:0000313" key="1">
    <source>
        <dbReference type="EMBL" id="MEC4718243.1"/>
    </source>
</evidence>
<dbReference type="PANTHER" id="PTHR11102">
    <property type="entry name" value="SEL-1-LIKE PROTEIN"/>
    <property type="match status" value="1"/>
</dbReference>
<proteinExistence type="predicted"/>
<sequence length="173" mass="18718">MKLTQWLKKLLGIDKPDKLPRRDFLTAVEAEDTATVLGILKTESERGNPEAMAALAALYSTGRGGVEQSDAEAALWYRQAAVRGYVDAQALLGLALATGGGVEPNPEEAAYWLYLAATAGHEAALEWLADLVFQAPDVIGKHFSSTDLAKLLKAKGINEMRKHSARMRPPDES</sequence>
<accession>A0ABU6J3Z4</accession>
<dbReference type="SMART" id="SM00671">
    <property type="entry name" value="SEL1"/>
    <property type="match status" value="2"/>
</dbReference>
<dbReference type="Pfam" id="PF08238">
    <property type="entry name" value="Sel1"/>
    <property type="match status" value="2"/>
</dbReference>
<dbReference type="Proteomes" id="UP001352263">
    <property type="component" value="Unassembled WGS sequence"/>
</dbReference>
<name>A0ABU6J3Z4_9BURK</name>
<dbReference type="SUPFAM" id="SSF81901">
    <property type="entry name" value="HCP-like"/>
    <property type="match status" value="1"/>
</dbReference>
<evidence type="ECO:0000313" key="2">
    <source>
        <dbReference type="Proteomes" id="UP001352263"/>
    </source>
</evidence>
<dbReference type="InterPro" id="IPR050767">
    <property type="entry name" value="Sel1_AlgK"/>
</dbReference>
<keyword evidence="2" id="KW-1185">Reference proteome</keyword>
<dbReference type="Gene3D" id="1.25.40.10">
    <property type="entry name" value="Tetratricopeptide repeat domain"/>
    <property type="match status" value="1"/>
</dbReference>
<dbReference type="EMBL" id="JAWIIV010000002">
    <property type="protein sequence ID" value="MEC4718243.1"/>
    <property type="molecule type" value="Genomic_DNA"/>
</dbReference>
<dbReference type="RefSeq" id="WP_326504995.1">
    <property type="nucleotide sequence ID" value="NZ_JAWIIV010000002.1"/>
</dbReference>
<comment type="caution">
    <text evidence="1">The sequence shown here is derived from an EMBL/GenBank/DDBJ whole genome shotgun (WGS) entry which is preliminary data.</text>
</comment>
<dbReference type="PANTHER" id="PTHR11102:SF160">
    <property type="entry name" value="ERAD-ASSOCIATED E3 UBIQUITIN-PROTEIN LIGASE COMPONENT HRD3"/>
    <property type="match status" value="1"/>
</dbReference>
<reference evidence="1 2" key="1">
    <citation type="submission" date="2023-10" db="EMBL/GenBank/DDBJ databases">
        <title>Noviherbaspirillum sp. CPCC 100848 genome assembly.</title>
        <authorList>
            <person name="Li X.Y."/>
            <person name="Fang X.M."/>
        </authorList>
    </citation>
    <scope>NUCLEOTIDE SEQUENCE [LARGE SCALE GENOMIC DNA]</scope>
    <source>
        <strain evidence="1 2">CPCC 100848</strain>
    </source>
</reference>
<protein>
    <recommendedName>
        <fullName evidence="3">Sel1 repeat family protein</fullName>
    </recommendedName>
</protein>
<dbReference type="InterPro" id="IPR011990">
    <property type="entry name" value="TPR-like_helical_dom_sf"/>
</dbReference>
<gene>
    <name evidence="1" type="ORF">RY831_03725</name>
</gene>